<feature type="domain" description="CCHC-type" evidence="1">
    <location>
        <begin position="150"/>
        <end position="162"/>
    </location>
</feature>
<dbReference type="PANTHER" id="PTHR22639">
    <property type="entry name" value="GAG-RELATED PROTEIN"/>
    <property type="match status" value="1"/>
</dbReference>
<feature type="domain" description="CCHC-type" evidence="1">
    <location>
        <begin position="115"/>
        <end position="131"/>
    </location>
</feature>
<dbReference type="Proteomes" id="UP000264840">
    <property type="component" value="Unplaced"/>
</dbReference>
<dbReference type="Ensembl" id="ENSHBUT00000031587.1">
    <property type="protein sequence ID" value="ENSHBUP00000010154.1"/>
    <property type="gene ID" value="ENSHBUG00000011697.1"/>
</dbReference>
<dbReference type="SUPFAM" id="SSF57756">
    <property type="entry name" value="Retrovirus zinc finger-like domains"/>
    <property type="match status" value="1"/>
</dbReference>
<reference evidence="2" key="2">
    <citation type="submission" date="2025-09" db="UniProtKB">
        <authorList>
            <consortium name="Ensembl"/>
        </authorList>
    </citation>
    <scope>IDENTIFICATION</scope>
</reference>
<evidence type="ECO:0000313" key="2">
    <source>
        <dbReference type="Ensembl" id="ENSHBUP00000010154.1"/>
    </source>
</evidence>
<keyword evidence="3" id="KW-1185">Reference proteome</keyword>
<dbReference type="GO" id="GO:0002218">
    <property type="term" value="P:activation of innate immune response"/>
    <property type="evidence" value="ECO:0007669"/>
    <property type="project" value="InterPro"/>
</dbReference>
<dbReference type="GeneTree" id="ENSGT00530000063983"/>
<dbReference type="Gene3D" id="4.10.60.10">
    <property type="entry name" value="Zinc finger, CCHC-type"/>
    <property type="match status" value="1"/>
</dbReference>
<reference evidence="2" key="1">
    <citation type="submission" date="2025-08" db="UniProtKB">
        <authorList>
            <consortium name="Ensembl"/>
        </authorList>
    </citation>
    <scope>IDENTIFICATION</scope>
</reference>
<sequence length="209" mass="23311">MSDMGRHFHLARSPSTFFKSGILFNLVRSAKPKAVTVIMHSEYVRGEDIKIWLSFKCVVMRGLDLKDEDGIRTGAYRFYVHLHRDENSGDLTHLPPIIQLGAIRGYVFYAGQPKTCSKCGGNDHLAAECDNVVCKNCNSDEHIARKCNLCGGEGHNFRACPQSYANRVKRPQLQQLEEIPMLTGGAFFDSDHTSGDNSSQFRGDIISNA</sequence>
<dbReference type="Pfam" id="PF00098">
    <property type="entry name" value="zf-CCHC"/>
    <property type="match status" value="1"/>
</dbReference>
<dbReference type="InterPro" id="IPR036875">
    <property type="entry name" value="Znf_CCHC_sf"/>
</dbReference>
<dbReference type="GO" id="GO:0008270">
    <property type="term" value="F:zinc ion binding"/>
    <property type="evidence" value="ECO:0007669"/>
    <property type="project" value="InterPro"/>
</dbReference>
<dbReference type="AlphaFoldDB" id="A0A3Q2VGS0"/>
<protein>
    <recommendedName>
        <fullName evidence="1">CCHC-type domain-containing protein</fullName>
    </recommendedName>
</protein>
<dbReference type="OMA" id="YANRDSE"/>
<organism evidence="2 3">
    <name type="scientific">Haplochromis burtoni</name>
    <name type="common">Burton's mouthbrooder</name>
    <name type="synonym">Chromis burtoni</name>
    <dbReference type="NCBI Taxonomy" id="8153"/>
    <lineage>
        <taxon>Eukaryota</taxon>
        <taxon>Metazoa</taxon>
        <taxon>Chordata</taxon>
        <taxon>Craniata</taxon>
        <taxon>Vertebrata</taxon>
        <taxon>Euteleostomi</taxon>
        <taxon>Actinopterygii</taxon>
        <taxon>Neopterygii</taxon>
        <taxon>Teleostei</taxon>
        <taxon>Neoteleostei</taxon>
        <taxon>Acanthomorphata</taxon>
        <taxon>Ovalentaria</taxon>
        <taxon>Cichlomorphae</taxon>
        <taxon>Cichliformes</taxon>
        <taxon>Cichlidae</taxon>
        <taxon>African cichlids</taxon>
        <taxon>Pseudocrenilabrinae</taxon>
        <taxon>Haplochromini</taxon>
        <taxon>Haplochromis</taxon>
    </lineage>
</organism>
<name>A0A3Q2VGS0_HAPBU</name>
<dbReference type="GO" id="GO:0003690">
    <property type="term" value="F:double-stranded DNA binding"/>
    <property type="evidence" value="ECO:0007669"/>
    <property type="project" value="InterPro"/>
</dbReference>
<proteinExistence type="predicted"/>
<dbReference type="InterPro" id="IPR001878">
    <property type="entry name" value="Znf_CCHC"/>
</dbReference>
<accession>A0A3Q2VGS0</accession>
<dbReference type="SMART" id="SM00343">
    <property type="entry name" value="ZnF_C2HC"/>
    <property type="match status" value="3"/>
</dbReference>
<evidence type="ECO:0000313" key="3">
    <source>
        <dbReference type="Proteomes" id="UP000264840"/>
    </source>
</evidence>
<dbReference type="Pfam" id="PF23058">
    <property type="entry name" value="RBD_ZCCHC3_2nd"/>
    <property type="match status" value="1"/>
</dbReference>
<feature type="domain" description="CCHC-type" evidence="1">
    <location>
        <begin position="133"/>
        <end position="149"/>
    </location>
</feature>
<dbReference type="PANTHER" id="PTHR22639:SF3">
    <property type="entry name" value="ZINC FINGER CCHC DOMAIN-CONTAINING PROTEIN 3"/>
    <property type="match status" value="1"/>
</dbReference>
<dbReference type="InterPro" id="IPR042509">
    <property type="entry name" value="ZCCHC3"/>
</dbReference>
<dbReference type="GO" id="GO:0003723">
    <property type="term" value="F:RNA binding"/>
    <property type="evidence" value="ECO:0007669"/>
    <property type="project" value="InterPro"/>
</dbReference>
<dbReference type="STRING" id="8153.ENSHBUP00000010154"/>
<evidence type="ECO:0000259" key="1">
    <source>
        <dbReference type="SMART" id="SM00343"/>
    </source>
</evidence>
<dbReference type="InterPro" id="IPR057811">
    <property type="entry name" value="RBD_ZCCHC3_2nd"/>
</dbReference>